<dbReference type="InterPro" id="IPR000387">
    <property type="entry name" value="Tyr_Pase_dom"/>
</dbReference>
<comment type="subcellular location">
    <subcellularLocation>
        <location evidence="1">Cell membrane</location>
        <topology evidence="1">Single-pass type I membrane protein</topology>
    </subcellularLocation>
</comment>
<dbReference type="SMART" id="SM00194">
    <property type="entry name" value="PTPc"/>
    <property type="match status" value="2"/>
</dbReference>
<evidence type="ECO:0000259" key="18">
    <source>
        <dbReference type="PROSITE" id="PS50055"/>
    </source>
</evidence>
<keyword evidence="8" id="KW-0378">Hydrolase</keyword>
<evidence type="ECO:0000256" key="5">
    <source>
        <dbReference type="ARBA" id="ARBA00022692"/>
    </source>
</evidence>
<gene>
    <name evidence="20" type="primary">ptprc</name>
</gene>
<dbReference type="Proteomes" id="UP000694558">
    <property type="component" value="Chromosome 12"/>
</dbReference>
<dbReference type="SMART" id="SM00404">
    <property type="entry name" value="PTPc_motif"/>
    <property type="match status" value="2"/>
</dbReference>
<protein>
    <recommendedName>
        <fullName evidence="14">Receptor-type tyrosine-protein phosphatase C</fullName>
        <ecNumber evidence="2">3.1.3.48</ecNumber>
    </recommendedName>
    <alternativeName>
        <fullName evidence="15">Leukocyte common antigen</fullName>
    </alternativeName>
</protein>
<feature type="compositionally biased region" description="Polar residues" evidence="16">
    <location>
        <begin position="782"/>
        <end position="794"/>
    </location>
</feature>
<keyword evidence="3" id="KW-1003">Cell membrane</keyword>
<evidence type="ECO:0000313" key="20">
    <source>
        <dbReference type="Ensembl" id="ENSSMAP00000067260.1"/>
    </source>
</evidence>
<reference evidence="20" key="1">
    <citation type="submission" date="2023-05" db="EMBL/GenBank/DDBJ databases">
        <title>High-quality long-read genome of Scophthalmus maximus.</title>
        <authorList>
            <person name="Lien S."/>
            <person name="Martinez P."/>
        </authorList>
    </citation>
    <scope>NUCLEOTIDE SEQUENCE [LARGE SCALE GENOMIC DNA]</scope>
</reference>
<keyword evidence="9" id="KW-0904">Protein phosphatase</keyword>
<organism evidence="20 21">
    <name type="scientific">Scophthalmus maximus</name>
    <name type="common">Turbot</name>
    <name type="synonym">Psetta maxima</name>
    <dbReference type="NCBI Taxonomy" id="52904"/>
    <lineage>
        <taxon>Eukaryota</taxon>
        <taxon>Metazoa</taxon>
        <taxon>Chordata</taxon>
        <taxon>Craniata</taxon>
        <taxon>Vertebrata</taxon>
        <taxon>Euteleostomi</taxon>
        <taxon>Actinopterygii</taxon>
        <taxon>Neopterygii</taxon>
        <taxon>Teleostei</taxon>
        <taxon>Neoteleostei</taxon>
        <taxon>Acanthomorphata</taxon>
        <taxon>Carangaria</taxon>
        <taxon>Pleuronectiformes</taxon>
        <taxon>Pleuronectoidei</taxon>
        <taxon>Scophthalmidae</taxon>
        <taxon>Scophthalmus</taxon>
    </lineage>
</organism>
<dbReference type="Gene3D" id="3.90.190.10">
    <property type="entry name" value="Protein tyrosine phosphatase superfamily"/>
    <property type="match status" value="2"/>
</dbReference>
<dbReference type="PANTHER" id="PTHR19134">
    <property type="entry name" value="RECEPTOR-TYPE TYROSINE-PROTEIN PHOSPHATASE"/>
    <property type="match status" value="1"/>
</dbReference>
<keyword evidence="7" id="KW-0677">Repeat</keyword>
<dbReference type="CDD" id="cd14557">
    <property type="entry name" value="R-PTPc-C-1"/>
    <property type="match status" value="1"/>
</dbReference>
<dbReference type="FunFam" id="3.90.190.10:FF:000042">
    <property type="entry name" value="receptor-type tyrosine-protein phosphatase C isoform X1"/>
    <property type="match status" value="1"/>
</dbReference>
<dbReference type="PANTHER" id="PTHR19134:SF539">
    <property type="entry name" value="RECEPTOR-TYPE TYROSINE-PROTEIN PHOSPHATASE C"/>
    <property type="match status" value="1"/>
</dbReference>
<comment type="similarity">
    <text evidence="13">Belongs to the protein-tyrosine phosphatase family. Receptor class 1/6 subfamily.</text>
</comment>
<dbReference type="InterPro" id="IPR050348">
    <property type="entry name" value="Protein-Tyr_Phosphatase"/>
</dbReference>
<dbReference type="AlphaFoldDB" id="A0A8D3E651"/>
<evidence type="ECO:0000256" key="4">
    <source>
        <dbReference type="ARBA" id="ARBA00022553"/>
    </source>
</evidence>
<keyword evidence="4" id="KW-0597">Phosphoprotein</keyword>
<evidence type="ECO:0000256" key="3">
    <source>
        <dbReference type="ARBA" id="ARBA00022475"/>
    </source>
</evidence>
<proteinExistence type="inferred from homology"/>
<feature type="domain" description="Tyrosine-protein phosphatase" evidence="18">
    <location>
        <begin position="145"/>
        <end position="403"/>
    </location>
</feature>
<evidence type="ECO:0000256" key="17">
    <source>
        <dbReference type="SAM" id="Phobius"/>
    </source>
</evidence>
<dbReference type="GO" id="GO:0004725">
    <property type="term" value="F:protein tyrosine phosphatase activity"/>
    <property type="evidence" value="ECO:0007669"/>
    <property type="project" value="UniProtKB-EC"/>
</dbReference>
<dbReference type="CDD" id="cd00063">
    <property type="entry name" value="FN3"/>
    <property type="match status" value="1"/>
</dbReference>
<dbReference type="Ensembl" id="ENSSMAT00000075014.1">
    <property type="protein sequence ID" value="ENSSMAP00000067260.1"/>
    <property type="gene ID" value="ENSSMAG00000020982.2"/>
</dbReference>
<keyword evidence="10 17" id="KW-1133">Transmembrane helix</keyword>
<evidence type="ECO:0000256" key="1">
    <source>
        <dbReference type="ARBA" id="ARBA00004251"/>
    </source>
</evidence>
<evidence type="ECO:0000256" key="16">
    <source>
        <dbReference type="SAM" id="MobiDB-lite"/>
    </source>
</evidence>
<dbReference type="GO" id="GO:0005886">
    <property type="term" value="C:plasma membrane"/>
    <property type="evidence" value="ECO:0007669"/>
    <property type="project" value="UniProtKB-SubCell"/>
</dbReference>
<dbReference type="PROSITE" id="PS00383">
    <property type="entry name" value="TYR_PHOSPHATASE_1"/>
    <property type="match status" value="1"/>
</dbReference>
<dbReference type="EC" id="3.1.3.48" evidence="2"/>
<name>A0A8D3E651_SCOMX</name>
<evidence type="ECO:0000256" key="10">
    <source>
        <dbReference type="ARBA" id="ARBA00022989"/>
    </source>
</evidence>
<evidence type="ECO:0000256" key="14">
    <source>
        <dbReference type="ARBA" id="ARBA00073601"/>
    </source>
</evidence>
<dbReference type="PRINTS" id="PR00700">
    <property type="entry name" value="PRTYPHPHTASE"/>
</dbReference>
<keyword evidence="12" id="KW-0325">Glycoprotein</keyword>
<evidence type="ECO:0000256" key="8">
    <source>
        <dbReference type="ARBA" id="ARBA00022801"/>
    </source>
</evidence>
<feature type="domain" description="Tyrosine specific protein phosphatases" evidence="19">
    <location>
        <begin position="323"/>
        <end position="394"/>
    </location>
</feature>
<evidence type="ECO:0000256" key="9">
    <source>
        <dbReference type="ARBA" id="ARBA00022912"/>
    </source>
</evidence>
<evidence type="ECO:0000256" key="7">
    <source>
        <dbReference type="ARBA" id="ARBA00022737"/>
    </source>
</evidence>
<sequence length="801" mass="90630">FCVCCTCCIGITTDAQDNWNSLCIICYNPAKFSSQTCEFEIKNLQYSTNYTVQMTARNEKFESNPQTGHISTRYNDKAVIGFLVFLIILTSVALFLVIYKIYALKLKPAFAAVDDEENLMRVEPIAAEVLLESYKRKLADEGRLFLAEFQSIPRIFSRHLVKEAKNPCNVPKNRYVDILPYDYNRVQLTTGNGKAGCDYINASFIDGYKEAKKYIAAQGPKDETVSDFWRMVWEQQSSIIVMVTRCEEGNRAKCAQYWPSPERETEIFEEFIVKLNSEGHFPDYTIRHLSLTNREKSSNREVTHIQFMSWPDHGVPGEAHLLLKLRRRVNAFKNFFSGPIVIHCSAGVGRTGTYIGIDAMMEGLEAEGRVDVYGYVVQLRRQRCLMVQVEAQYILIHQALVEHNQFGETEVALSELHSTLSTLKEKSPDSECTLMEDEFERLPTYRNWRQFNTGLTEENKEKNRSSSVIPCEYHLHSGTNDTLNGRVATRDEEESSDEEDEESAIYINASHINVRYFNDPFHSFCGYWGPRALIAAQTPLPTTMGDFWLMVYQKRASTIVMLSDGSEGDKESDSVYWDQDMKTFGDFEVEVASTDITPTFVSRNMLIRHVKRKESRRVQHFQFLKWVNGELPETPQDLTDMIKEIKGSGGKISRVCVLPLLSDGSSRTGLFCALWNVLDSAKTEKLVDVFQVVKTVRKERQNVLSSLYQFLYDTVDGAFPVQNGEVKAVQASAADSLDIVNETKAAERPGATGSSDQQGAAEGSRVAADGAQKEEAEKESSRPTQSMEDTSINGPSVPLEV</sequence>
<keyword evidence="5 17" id="KW-0812">Transmembrane</keyword>
<evidence type="ECO:0000313" key="21">
    <source>
        <dbReference type="Proteomes" id="UP000694558"/>
    </source>
</evidence>
<evidence type="ECO:0000256" key="11">
    <source>
        <dbReference type="ARBA" id="ARBA00023136"/>
    </source>
</evidence>
<keyword evidence="6" id="KW-0732">Signal</keyword>
<feature type="domain" description="Tyrosine-protein phosphatase" evidence="18">
    <location>
        <begin position="435"/>
        <end position="712"/>
    </location>
</feature>
<evidence type="ECO:0000256" key="2">
    <source>
        <dbReference type="ARBA" id="ARBA00013064"/>
    </source>
</evidence>
<dbReference type="FunFam" id="3.90.190.10:FF:000033">
    <property type="entry name" value="receptor-type tyrosine-protein phosphatase C isoform X1"/>
    <property type="match status" value="1"/>
</dbReference>
<evidence type="ECO:0000256" key="15">
    <source>
        <dbReference type="ARBA" id="ARBA00078812"/>
    </source>
</evidence>
<feature type="region of interest" description="Disordered" evidence="16">
    <location>
        <begin position="745"/>
        <end position="801"/>
    </location>
</feature>
<evidence type="ECO:0000256" key="12">
    <source>
        <dbReference type="ARBA" id="ARBA00023180"/>
    </source>
</evidence>
<dbReference type="InterPro" id="IPR003961">
    <property type="entry name" value="FN3_dom"/>
</dbReference>
<feature type="domain" description="Tyrosine specific protein phosphatases" evidence="19">
    <location>
        <begin position="636"/>
        <end position="711"/>
    </location>
</feature>
<accession>A0A8D3E651</accession>
<reference evidence="20" key="2">
    <citation type="submission" date="2025-08" db="UniProtKB">
        <authorList>
            <consortium name="Ensembl"/>
        </authorList>
    </citation>
    <scope>IDENTIFICATION</scope>
</reference>
<feature type="region of interest" description="Disordered" evidence="16">
    <location>
        <begin position="480"/>
        <end position="502"/>
    </location>
</feature>
<dbReference type="PROSITE" id="PS50056">
    <property type="entry name" value="TYR_PHOSPHATASE_2"/>
    <property type="match status" value="2"/>
</dbReference>
<feature type="transmembrane region" description="Helical" evidence="17">
    <location>
        <begin position="78"/>
        <end position="99"/>
    </location>
</feature>
<dbReference type="InterPro" id="IPR003595">
    <property type="entry name" value="Tyr_Pase_cat"/>
</dbReference>
<evidence type="ECO:0000256" key="6">
    <source>
        <dbReference type="ARBA" id="ARBA00022729"/>
    </source>
</evidence>
<evidence type="ECO:0000256" key="13">
    <source>
        <dbReference type="ARBA" id="ARBA00061377"/>
    </source>
</evidence>
<evidence type="ECO:0000259" key="19">
    <source>
        <dbReference type="PROSITE" id="PS50056"/>
    </source>
</evidence>
<dbReference type="InterPro" id="IPR000242">
    <property type="entry name" value="PTP_cat"/>
</dbReference>
<keyword evidence="11 17" id="KW-0472">Membrane</keyword>
<feature type="compositionally biased region" description="Acidic residues" evidence="16">
    <location>
        <begin position="491"/>
        <end position="502"/>
    </location>
</feature>
<dbReference type="PROSITE" id="PS50055">
    <property type="entry name" value="TYR_PHOSPHATASE_PTP"/>
    <property type="match status" value="2"/>
</dbReference>
<dbReference type="InterPro" id="IPR016130">
    <property type="entry name" value="Tyr_Pase_AS"/>
</dbReference>
<dbReference type="InterPro" id="IPR029021">
    <property type="entry name" value="Prot-tyrosine_phosphatase-like"/>
</dbReference>
<dbReference type="GeneTree" id="ENSGT00940000167793"/>
<dbReference type="SUPFAM" id="SSF52799">
    <property type="entry name" value="(Phosphotyrosine protein) phosphatases II"/>
    <property type="match status" value="2"/>
</dbReference>
<feature type="compositionally biased region" description="Basic and acidic residues" evidence="16">
    <location>
        <begin position="771"/>
        <end position="781"/>
    </location>
</feature>
<dbReference type="Pfam" id="PF00102">
    <property type="entry name" value="Y_phosphatase"/>
    <property type="match status" value="2"/>
</dbReference>